<organism evidence="9 10">
    <name type="scientific">Blastopirellula sediminis</name>
    <dbReference type="NCBI Taxonomy" id="2894196"/>
    <lineage>
        <taxon>Bacteria</taxon>
        <taxon>Pseudomonadati</taxon>
        <taxon>Planctomycetota</taxon>
        <taxon>Planctomycetia</taxon>
        <taxon>Pirellulales</taxon>
        <taxon>Pirellulaceae</taxon>
        <taxon>Blastopirellula</taxon>
    </lineage>
</organism>
<dbReference type="GO" id="GO:0004459">
    <property type="term" value="F:L-lactate dehydrogenase (NAD+) activity"/>
    <property type="evidence" value="ECO:0007669"/>
    <property type="project" value="InterPro"/>
</dbReference>
<dbReference type="Pfam" id="PF02866">
    <property type="entry name" value="Ldh_1_C"/>
    <property type="match status" value="1"/>
</dbReference>
<feature type="binding site" evidence="5">
    <location>
        <begin position="7"/>
        <end position="13"/>
    </location>
    <ligand>
        <name>NAD(+)</name>
        <dbReference type="ChEBI" id="CHEBI:57540"/>
    </ligand>
</feature>
<keyword evidence="1 6" id="KW-0560">Oxidoreductase</keyword>
<reference evidence="9" key="1">
    <citation type="submission" date="2021-11" db="EMBL/GenBank/DDBJ databases">
        <title>Genome sequence.</title>
        <authorList>
            <person name="Sun Q."/>
        </authorList>
    </citation>
    <scope>NUCLEOTIDE SEQUENCE</scope>
    <source>
        <strain evidence="9">JC732</strain>
    </source>
</reference>
<dbReference type="PANTHER" id="PTHR43128:SF16">
    <property type="entry name" value="L-LACTATE DEHYDROGENASE"/>
    <property type="match status" value="1"/>
</dbReference>
<evidence type="ECO:0000256" key="1">
    <source>
        <dbReference type="ARBA" id="ARBA00023002"/>
    </source>
</evidence>
<evidence type="ECO:0000313" key="9">
    <source>
        <dbReference type="EMBL" id="MCC9627984.1"/>
    </source>
</evidence>
<sequence>MKVSIIGGGGLVGSCAAFALQCGGIAREIALLDLNADLAGGHALDLLHGAPSVADQIITSGSYEHIPDSDVICITAGLRRKPDESRLDLINRNVDLFLSILDSVKSAGVKKDAICFVVSNPVDILTYLAAQRLNLPSSQVIGLGTQLDTIRFRSLISQEMKLAPTQVKALILGEHGDSMLPVWSYATVNGLPLEKFPGWNPNKANELFERTRGSGAEVIKKKGGAGFAVGIAIRDVIETIALDKNQVMPVSSVQNGCYGIRNVALSVPTVVGRKGVVGTYELDLWPKEMQQLRHSGNVLRQTLETVLKRVGGK</sequence>
<dbReference type="GO" id="GO:0006089">
    <property type="term" value="P:lactate metabolic process"/>
    <property type="evidence" value="ECO:0007669"/>
    <property type="project" value="TreeGrafter"/>
</dbReference>
<dbReference type="PROSITE" id="PS00064">
    <property type="entry name" value="L_LDH"/>
    <property type="match status" value="1"/>
</dbReference>
<evidence type="ECO:0000259" key="7">
    <source>
        <dbReference type="Pfam" id="PF00056"/>
    </source>
</evidence>
<dbReference type="InterPro" id="IPR001236">
    <property type="entry name" value="Lactate/malate_DH_N"/>
</dbReference>
<dbReference type="InterPro" id="IPR022383">
    <property type="entry name" value="Lactate/malate_DH_C"/>
</dbReference>
<evidence type="ECO:0000256" key="6">
    <source>
        <dbReference type="RuleBase" id="RU003369"/>
    </source>
</evidence>
<dbReference type="SUPFAM" id="SSF56327">
    <property type="entry name" value="LDH C-terminal domain-like"/>
    <property type="match status" value="1"/>
</dbReference>
<dbReference type="PROSITE" id="PS51257">
    <property type="entry name" value="PROKAR_LIPOPROTEIN"/>
    <property type="match status" value="1"/>
</dbReference>
<evidence type="ECO:0000256" key="2">
    <source>
        <dbReference type="ARBA" id="ARBA00023027"/>
    </source>
</evidence>
<evidence type="ECO:0000256" key="3">
    <source>
        <dbReference type="PIRSR" id="PIRSR000102-1"/>
    </source>
</evidence>
<dbReference type="RefSeq" id="WP_230216844.1">
    <property type="nucleotide sequence ID" value="NZ_JAJKFT010000004.1"/>
</dbReference>
<keyword evidence="2 5" id="KW-0520">NAD</keyword>
<feature type="binding site" evidence="5">
    <location>
        <position position="33"/>
    </location>
    <ligand>
        <name>NAD(+)</name>
        <dbReference type="ChEBI" id="CHEBI:57540"/>
    </ligand>
</feature>
<feature type="domain" description="Lactate/malate dehydrogenase N-terminal" evidence="7">
    <location>
        <begin position="1"/>
        <end position="142"/>
    </location>
</feature>
<dbReference type="SUPFAM" id="SSF51735">
    <property type="entry name" value="NAD(P)-binding Rossmann-fold domains"/>
    <property type="match status" value="1"/>
</dbReference>
<protein>
    <submittedName>
        <fullName evidence="9">Lactate/malate dehydrogenase family protein</fullName>
    </submittedName>
</protein>
<evidence type="ECO:0000256" key="4">
    <source>
        <dbReference type="PIRSR" id="PIRSR000102-2"/>
    </source>
</evidence>
<dbReference type="AlphaFoldDB" id="A0A9X1MJK7"/>
<dbReference type="PANTHER" id="PTHR43128">
    <property type="entry name" value="L-2-HYDROXYCARBOXYLATE DEHYDROGENASE (NAD(P)(+))"/>
    <property type="match status" value="1"/>
</dbReference>
<feature type="binding site" evidence="4">
    <location>
        <position position="80"/>
    </location>
    <ligand>
        <name>substrate</name>
    </ligand>
</feature>
<keyword evidence="10" id="KW-1185">Reference proteome</keyword>
<feature type="binding site" evidence="4">
    <location>
        <position position="151"/>
    </location>
    <ligand>
        <name>substrate</name>
    </ligand>
</feature>
<dbReference type="PIRSF" id="PIRSF000102">
    <property type="entry name" value="Lac_mal_DH"/>
    <property type="match status" value="1"/>
</dbReference>
<feature type="binding site" evidence="5">
    <location>
        <position position="93"/>
    </location>
    <ligand>
        <name>NAD(+)</name>
        <dbReference type="ChEBI" id="CHEBI:57540"/>
    </ligand>
</feature>
<gene>
    <name evidence="9" type="ORF">LOC68_06220</name>
</gene>
<dbReference type="EMBL" id="JAJKFT010000004">
    <property type="protein sequence ID" value="MCC9627984.1"/>
    <property type="molecule type" value="Genomic_DNA"/>
</dbReference>
<dbReference type="InterPro" id="IPR001557">
    <property type="entry name" value="L-lactate/malate_DH"/>
</dbReference>
<feature type="binding site" evidence="4">
    <location>
        <position position="120"/>
    </location>
    <ligand>
        <name>substrate</name>
    </ligand>
</feature>
<evidence type="ECO:0000313" key="10">
    <source>
        <dbReference type="Proteomes" id="UP001139103"/>
    </source>
</evidence>
<dbReference type="Gene3D" id="3.90.110.10">
    <property type="entry name" value="Lactate dehydrogenase/glycoside hydrolase, family 4, C-terminal"/>
    <property type="match status" value="1"/>
</dbReference>
<proteinExistence type="inferred from homology"/>
<dbReference type="CDD" id="cd00300">
    <property type="entry name" value="LDH_like"/>
    <property type="match status" value="1"/>
</dbReference>
<dbReference type="InterPro" id="IPR015955">
    <property type="entry name" value="Lactate_DH/Glyco_Ohase_4_C"/>
</dbReference>
<dbReference type="Proteomes" id="UP001139103">
    <property type="component" value="Unassembled WGS sequence"/>
</dbReference>
<accession>A0A9X1MJK7</accession>
<name>A0A9X1MJK7_9BACT</name>
<feature type="binding site" evidence="5">
    <location>
        <begin position="118"/>
        <end position="120"/>
    </location>
    <ligand>
        <name>NAD(+)</name>
        <dbReference type="ChEBI" id="CHEBI:57540"/>
    </ligand>
</feature>
<evidence type="ECO:0000259" key="8">
    <source>
        <dbReference type="Pfam" id="PF02866"/>
    </source>
</evidence>
<comment type="similarity">
    <text evidence="6">Belongs to the LDH/MDH superfamily.</text>
</comment>
<evidence type="ECO:0000256" key="5">
    <source>
        <dbReference type="PIRSR" id="PIRSR000102-3"/>
    </source>
</evidence>
<feature type="active site" description="Proton acceptor" evidence="3">
    <location>
        <position position="175"/>
    </location>
</feature>
<comment type="caution">
    <text evidence="9">The sequence shown here is derived from an EMBL/GenBank/DDBJ whole genome shotgun (WGS) entry which is preliminary data.</text>
</comment>
<dbReference type="Pfam" id="PF00056">
    <property type="entry name" value="Ldh_1_N"/>
    <property type="match status" value="1"/>
</dbReference>
<feature type="domain" description="Lactate/malate dehydrogenase C-terminal" evidence="8">
    <location>
        <begin position="145"/>
        <end position="308"/>
    </location>
</feature>
<dbReference type="PRINTS" id="PR00086">
    <property type="entry name" value="LLDHDRGNASE"/>
</dbReference>
<feature type="binding site" evidence="4">
    <location>
        <position position="86"/>
    </location>
    <ligand>
        <name>substrate</name>
    </ligand>
</feature>
<dbReference type="InterPro" id="IPR036291">
    <property type="entry name" value="NAD(P)-bd_dom_sf"/>
</dbReference>
<dbReference type="Gene3D" id="3.40.50.720">
    <property type="entry name" value="NAD(P)-binding Rossmann-like Domain"/>
    <property type="match status" value="1"/>
</dbReference>
<dbReference type="InterPro" id="IPR018177">
    <property type="entry name" value="L-lactate_DH_AS"/>
</dbReference>